<proteinExistence type="predicted"/>
<sequence length="73" mass="7882">MIAVVAALDRRASPAATVRIALSNTAGSAAFREKKRAGQGRELAERFAAINAARGVRHLLTDELMDMHDLHDV</sequence>
<evidence type="ECO:0000313" key="1">
    <source>
        <dbReference type="EMBL" id="PYE48350.1"/>
    </source>
</evidence>
<dbReference type="EMBL" id="QJSX01000031">
    <property type="protein sequence ID" value="PYE48350.1"/>
    <property type="molecule type" value="Genomic_DNA"/>
</dbReference>
<dbReference type="RefSeq" id="WP_170131224.1">
    <property type="nucleotide sequence ID" value="NZ_QJSX01000031.1"/>
</dbReference>
<dbReference type="AlphaFoldDB" id="A0A318RZ02"/>
<dbReference type="Proteomes" id="UP000248326">
    <property type="component" value="Unassembled WGS sequence"/>
</dbReference>
<name>A0A318RZ02_9DEIO</name>
<gene>
    <name evidence="1" type="ORF">DES52_13120</name>
</gene>
<protein>
    <submittedName>
        <fullName evidence="1">Uncharacterized protein</fullName>
    </submittedName>
</protein>
<accession>A0A318RZ02</accession>
<reference evidence="1 2" key="1">
    <citation type="submission" date="2018-06" db="EMBL/GenBank/DDBJ databases">
        <title>Genomic Encyclopedia of Type Strains, Phase IV (KMG-IV): sequencing the most valuable type-strain genomes for metagenomic binning, comparative biology and taxonomic classification.</title>
        <authorList>
            <person name="Goeker M."/>
        </authorList>
    </citation>
    <scope>NUCLEOTIDE SEQUENCE [LARGE SCALE GENOMIC DNA]</scope>
    <source>
        <strain evidence="1 2">DSM 18048</strain>
    </source>
</reference>
<comment type="caution">
    <text evidence="1">The sequence shown here is derived from an EMBL/GenBank/DDBJ whole genome shotgun (WGS) entry which is preliminary data.</text>
</comment>
<evidence type="ECO:0000313" key="2">
    <source>
        <dbReference type="Proteomes" id="UP000248326"/>
    </source>
</evidence>
<keyword evidence="2" id="KW-1185">Reference proteome</keyword>
<organism evidence="1 2">
    <name type="scientific">Deinococcus yavapaiensis KR-236</name>
    <dbReference type="NCBI Taxonomy" id="694435"/>
    <lineage>
        <taxon>Bacteria</taxon>
        <taxon>Thermotogati</taxon>
        <taxon>Deinococcota</taxon>
        <taxon>Deinococci</taxon>
        <taxon>Deinococcales</taxon>
        <taxon>Deinococcaceae</taxon>
        <taxon>Deinococcus</taxon>
    </lineage>
</organism>